<proteinExistence type="predicted"/>
<reference evidence="1" key="1">
    <citation type="journal article" date="2015" name="Nature">
        <title>Complex archaea that bridge the gap between prokaryotes and eukaryotes.</title>
        <authorList>
            <person name="Spang A."/>
            <person name="Saw J.H."/>
            <person name="Jorgensen S.L."/>
            <person name="Zaremba-Niedzwiedzka K."/>
            <person name="Martijn J."/>
            <person name="Lind A.E."/>
            <person name="van Eijk R."/>
            <person name="Schleper C."/>
            <person name="Guy L."/>
            <person name="Ettema T.J."/>
        </authorList>
    </citation>
    <scope>NUCLEOTIDE SEQUENCE</scope>
</reference>
<dbReference type="AlphaFoldDB" id="A0A0F8Z231"/>
<organism evidence="1">
    <name type="scientific">marine sediment metagenome</name>
    <dbReference type="NCBI Taxonomy" id="412755"/>
    <lineage>
        <taxon>unclassified sequences</taxon>
        <taxon>metagenomes</taxon>
        <taxon>ecological metagenomes</taxon>
    </lineage>
</organism>
<gene>
    <name evidence="1" type="ORF">LCGC14_2750570</name>
</gene>
<comment type="caution">
    <text evidence="1">The sequence shown here is derived from an EMBL/GenBank/DDBJ whole genome shotgun (WGS) entry which is preliminary data.</text>
</comment>
<accession>A0A0F8Z231</accession>
<evidence type="ECO:0000313" key="1">
    <source>
        <dbReference type="EMBL" id="KKK87703.1"/>
    </source>
</evidence>
<name>A0A0F8Z231_9ZZZZ</name>
<protein>
    <submittedName>
        <fullName evidence="1">Uncharacterized protein</fullName>
    </submittedName>
</protein>
<sequence>MNGTIYEIEIHGDIFPVLTTEKYRAYQFFIKVFPEENIILDIIKIKHTMFSKESLREAMAMVRAAWKQLDLLNAAAGTIKFDRPALDNLLEYTNKLLTNL</sequence>
<dbReference type="EMBL" id="LAZR01050280">
    <property type="protein sequence ID" value="KKK87703.1"/>
    <property type="molecule type" value="Genomic_DNA"/>
</dbReference>